<dbReference type="PANTHER" id="PTHR22799:SF6">
    <property type="entry name" value="C-TYPE LECTIN DOMAIN FAMILY 4 MEMBER M-LIKE"/>
    <property type="match status" value="1"/>
</dbReference>
<dbReference type="Gene3D" id="3.10.100.10">
    <property type="entry name" value="Mannose-Binding Protein A, subunit A"/>
    <property type="match status" value="1"/>
</dbReference>
<feature type="chain" id="PRO_5042057805" description="C-type lectin domain-containing protein" evidence="3">
    <location>
        <begin position="18"/>
        <end position="435"/>
    </location>
</feature>
<dbReference type="PANTHER" id="PTHR22799">
    <property type="entry name" value="TETRANECTIN-RELATED"/>
    <property type="match status" value="1"/>
</dbReference>
<name>A0AAE1AM05_9GAST</name>
<gene>
    <name evidence="5" type="ORF">RRG08_034844</name>
</gene>
<dbReference type="EMBL" id="JAWDGP010001550">
    <property type="protein sequence ID" value="KAK3790282.1"/>
    <property type="molecule type" value="Genomic_DNA"/>
</dbReference>
<dbReference type="Proteomes" id="UP001283361">
    <property type="component" value="Unassembled WGS sequence"/>
</dbReference>
<keyword evidence="6" id="KW-1185">Reference proteome</keyword>
<proteinExistence type="predicted"/>
<feature type="compositionally biased region" description="Basic and acidic residues" evidence="2">
    <location>
        <begin position="326"/>
        <end position="397"/>
    </location>
</feature>
<reference evidence="5" key="1">
    <citation type="journal article" date="2023" name="G3 (Bethesda)">
        <title>A reference genome for the long-term kleptoplast-retaining sea slug Elysia crispata morphotype clarki.</title>
        <authorList>
            <person name="Eastman K.E."/>
            <person name="Pendleton A.L."/>
            <person name="Shaikh M.A."/>
            <person name="Suttiyut T."/>
            <person name="Ogas R."/>
            <person name="Tomko P."/>
            <person name="Gavelis G."/>
            <person name="Widhalm J.R."/>
            <person name="Wisecaver J.H."/>
        </authorList>
    </citation>
    <scope>NUCLEOTIDE SEQUENCE</scope>
    <source>
        <strain evidence="5">ECLA1</strain>
    </source>
</reference>
<dbReference type="SUPFAM" id="SSF56436">
    <property type="entry name" value="C-type lectin-like"/>
    <property type="match status" value="1"/>
</dbReference>
<dbReference type="InterPro" id="IPR001304">
    <property type="entry name" value="C-type_lectin-like"/>
</dbReference>
<dbReference type="CDD" id="cd00037">
    <property type="entry name" value="CLECT"/>
    <property type="match status" value="1"/>
</dbReference>
<accession>A0AAE1AM05</accession>
<dbReference type="InterPro" id="IPR016187">
    <property type="entry name" value="CTDL_fold"/>
</dbReference>
<dbReference type="Gene3D" id="2.10.22.10">
    <property type="entry name" value="Antistasin, domain 1"/>
    <property type="match status" value="1"/>
</dbReference>
<dbReference type="GO" id="GO:0030246">
    <property type="term" value="F:carbohydrate binding"/>
    <property type="evidence" value="ECO:0007669"/>
    <property type="project" value="UniProtKB-KW"/>
</dbReference>
<evidence type="ECO:0000259" key="4">
    <source>
        <dbReference type="PROSITE" id="PS50041"/>
    </source>
</evidence>
<organism evidence="5 6">
    <name type="scientific">Elysia crispata</name>
    <name type="common">lettuce slug</name>
    <dbReference type="NCBI Taxonomy" id="231223"/>
    <lineage>
        <taxon>Eukaryota</taxon>
        <taxon>Metazoa</taxon>
        <taxon>Spiralia</taxon>
        <taxon>Lophotrochozoa</taxon>
        <taxon>Mollusca</taxon>
        <taxon>Gastropoda</taxon>
        <taxon>Heterobranchia</taxon>
        <taxon>Euthyneura</taxon>
        <taxon>Panpulmonata</taxon>
        <taxon>Sacoglossa</taxon>
        <taxon>Placobranchoidea</taxon>
        <taxon>Plakobranchidae</taxon>
        <taxon>Elysia</taxon>
    </lineage>
</organism>
<feature type="region of interest" description="Disordered" evidence="2">
    <location>
        <begin position="187"/>
        <end position="403"/>
    </location>
</feature>
<comment type="caution">
    <text evidence="5">The sequence shown here is derived from an EMBL/GenBank/DDBJ whole genome shotgun (WGS) entry which is preliminary data.</text>
</comment>
<protein>
    <recommendedName>
        <fullName evidence="4">C-type lectin domain-containing protein</fullName>
    </recommendedName>
</protein>
<evidence type="ECO:0000313" key="6">
    <source>
        <dbReference type="Proteomes" id="UP001283361"/>
    </source>
</evidence>
<dbReference type="SMART" id="SM00034">
    <property type="entry name" value="CLECT"/>
    <property type="match status" value="1"/>
</dbReference>
<dbReference type="InterPro" id="IPR051663">
    <property type="entry name" value="CLec_Tetranectin-domain"/>
</dbReference>
<evidence type="ECO:0000256" key="1">
    <source>
        <dbReference type="ARBA" id="ARBA00022734"/>
    </source>
</evidence>
<evidence type="ECO:0000256" key="3">
    <source>
        <dbReference type="SAM" id="SignalP"/>
    </source>
</evidence>
<evidence type="ECO:0000256" key="2">
    <source>
        <dbReference type="SAM" id="MobiDB-lite"/>
    </source>
</evidence>
<dbReference type="Pfam" id="PF00059">
    <property type="entry name" value="Lectin_C"/>
    <property type="match status" value="1"/>
</dbReference>
<evidence type="ECO:0000313" key="5">
    <source>
        <dbReference type="EMBL" id="KAK3790282.1"/>
    </source>
</evidence>
<sequence>MYIIVAISLLFAAAVTAEERTLENFCPPGVLSTESNIYLQVHEGSCFRFVTYRMRDYNHASGDCRQDGGTLAMPKTQSLNDYLTEQWLNHYNIRSPVWIGLHDKVKETEFMWEDNSKLGWSNFDKGNGPKNNIFRRGVEDCVAIDPTKNGQWHDFQCKSNFVSVVTGSNPKKRYICQYTLDFADDKLDSDVQDGDQKDNGHRDKDQLDKDHLYKDQLNKDQQDKDQQHKDQLNKDQQDKDQQDKDQQDKDQQDKGRQDKDQQDKDMQDKDQQDKDQQDKDQQEKDQQDKDQQDKDQLNKDQQDKDQQHKDQLNKDQQYKDMIYNDQKYKDQQDKDQQDKDHQYKGQQDKGQQDKDQQDKDQQDKDQQDKGQQDKVQLDKDHQDKDQQNKDQQDKDQNDDQTLLHNDECPKFVCDADCGMNGYQRDDKDCQICKCN</sequence>
<dbReference type="InterPro" id="IPR016186">
    <property type="entry name" value="C-type_lectin-like/link_sf"/>
</dbReference>
<keyword evidence="3" id="KW-0732">Signal</keyword>
<feature type="signal peptide" evidence="3">
    <location>
        <begin position="1"/>
        <end position="17"/>
    </location>
</feature>
<dbReference type="PROSITE" id="PS50041">
    <property type="entry name" value="C_TYPE_LECTIN_2"/>
    <property type="match status" value="1"/>
</dbReference>
<feature type="compositionally biased region" description="Basic and acidic residues" evidence="2">
    <location>
        <begin position="187"/>
        <end position="318"/>
    </location>
</feature>
<feature type="domain" description="C-type lectin" evidence="4">
    <location>
        <begin position="42"/>
        <end position="166"/>
    </location>
</feature>
<keyword evidence="1" id="KW-0430">Lectin</keyword>
<dbReference type="AlphaFoldDB" id="A0AAE1AM05"/>